<dbReference type="EMBL" id="BK002994">
    <property type="protein sequence ID" value="DAA03194.1"/>
    <property type="molecule type" value="Genomic_DNA"/>
</dbReference>
<gene>
    <name evidence="1" type="ORF">HDC17258</name>
</gene>
<organism evidence="1">
    <name type="scientific">Drosophila melanogaster</name>
    <name type="common">Fruit fly</name>
    <dbReference type="NCBI Taxonomy" id="7227"/>
    <lineage>
        <taxon>Eukaryota</taxon>
        <taxon>Metazoa</taxon>
        <taxon>Ecdysozoa</taxon>
        <taxon>Arthropoda</taxon>
        <taxon>Hexapoda</taxon>
        <taxon>Insecta</taxon>
        <taxon>Pterygota</taxon>
        <taxon>Neoptera</taxon>
        <taxon>Endopterygota</taxon>
        <taxon>Diptera</taxon>
        <taxon>Brachycera</taxon>
        <taxon>Muscomorpha</taxon>
        <taxon>Ephydroidea</taxon>
        <taxon>Drosophilidae</taxon>
        <taxon>Drosophila</taxon>
        <taxon>Sophophora</taxon>
    </lineage>
</organism>
<name>Q6IIS2_DROME</name>
<evidence type="ECO:0000313" key="1">
    <source>
        <dbReference type="EMBL" id="DAA03194.1"/>
    </source>
</evidence>
<dbReference type="AlphaFoldDB" id="Q6IIS2"/>
<accession>Q6IIS2</accession>
<reference evidence="1" key="1">
    <citation type="journal article" date="2003" name="Genome Biol.">
        <title>An integrated gene annotation and transcriptional profiling approach towards the full gene content of the Drosophila genome.</title>
        <authorList>
            <person name="Hild M."/>
            <person name="Beckmann B."/>
            <person name="Haas S.A."/>
            <person name="Koch B."/>
            <person name="Solovyev V."/>
            <person name="Busold C."/>
            <person name="Fellenberg K."/>
            <person name="Boutros M."/>
            <person name="Vingron M."/>
            <person name="Sauer F."/>
            <person name="Hoheisel J.D."/>
            <person name="Paro R."/>
        </authorList>
    </citation>
    <scope>NUCLEOTIDE SEQUENCE</scope>
</reference>
<sequence>MSGPTKRNDEQQVNQHFAIPIAAGELKIPNRPECPADEPSLPIVEVDVRIERRPPCAECDPHGGHVVERIALRCRRGDVLAAQAPCPSEEECHPHSSDKWYDNCYKLWWHLATAWQNLNLLRPQRPNGVTGGSARWAPVVKNSRLRQVPGIQHFTKNSSRVKASQIRWGRDHIFGHDVTGPKVRAVKAITKWLNYPIDARF</sequence>
<proteinExistence type="predicted"/>
<protein>
    <submittedName>
        <fullName evidence="1">HDC17258</fullName>
    </submittedName>
</protein>